<dbReference type="EMBL" id="BDIP01002644">
    <property type="protein sequence ID" value="GIQ86605.1"/>
    <property type="molecule type" value="Genomic_DNA"/>
</dbReference>
<dbReference type="Proteomes" id="UP000265618">
    <property type="component" value="Unassembled WGS sequence"/>
</dbReference>
<evidence type="ECO:0000256" key="1">
    <source>
        <dbReference type="ARBA" id="ARBA00008239"/>
    </source>
</evidence>
<dbReference type="PANTHER" id="PTHR11528">
    <property type="entry name" value="HEAT SHOCK PROTEIN 90 FAMILY MEMBER"/>
    <property type="match status" value="1"/>
</dbReference>
<dbReference type="HAMAP" id="MF_00505">
    <property type="entry name" value="HSP90"/>
    <property type="match status" value="1"/>
</dbReference>
<evidence type="ECO:0000256" key="7">
    <source>
        <dbReference type="SAM" id="SignalP"/>
    </source>
</evidence>
<dbReference type="GO" id="GO:0016887">
    <property type="term" value="F:ATP hydrolysis activity"/>
    <property type="evidence" value="ECO:0007669"/>
    <property type="project" value="InterPro"/>
</dbReference>
<feature type="chain" id="PRO_5039844285" evidence="7">
    <location>
        <begin position="22"/>
        <end position="798"/>
    </location>
</feature>
<feature type="binding site" evidence="5">
    <location>
        <begin position="125"/>
        <end position="126"/>
    </location>
    <ligand>
        <name>ATP</name>
        <dbReference type="ChEBI" id="CHEBI:30616"/>
    </ligand>
</feature>
<dbReference type="GO" id="GO:0140662">
    <property type="term" value="F:ATP-dependent protein folding chaperone"/>
    <property type="evidence" value="ECO:0007669"/>
    <property type="project" value="InterPro"/>
</dbReference>
<feature type="binding site" evidence="5">
    <location>
        <begin position="146"/>
        <end position="151"/>
    </location>
    <ligand>
        <name>ATP</name>
        <dbReference type="ChEBI" id="CHEBI:30616"/>
    </ligand>
</feature>
<feature type="region of interest" description="Disordered" evidence="6">
    <location>
        <begin position="740"/>
        <end position="770"/>
    </location>
</feature>
<dbReference type="NCBIfam" id="NF003555">
    <property type="entry name" value="PRK05218.1"/>
    <property type="match status" value="1"/>
</dbReference>
<keyword evidence="3 5" id="KW-0067">ATP-binding</keyword>
<dbReference type="SUPFAM" id="SSF54211">
    <property type="entry name" value="Ribosomal protein S5 domain 2-like"/>
    <property type="match status" value="1"/>
</dbReference>
<organism evidence="9 10">
    <name type="scientific">Kipferlia bialata</name>
    <dbReference type="NCBI Taxonomy" id="797122"/>
    <lineage>
        <taxon>Eukaryota</taxon>
        <taxon>Metamonada</taxon>
        <taxon>Carpediemonas-like organisms</taxon>
        <taxon>Kipferlia</taxon>
    </lineage>
</organism>
<dbReference type="InterPro" id="IPR020575">
    <property type="entry name" value="Hsp90_N"/>
</dbReference>
<keyword evidence="9" id="KW-0346">Stress response</keyword>
<dbReference type="Pfam" id="PF00183">
    <property type="entry name" value="HSP90"/>
    <property type="match status" value="1"/>
</dbReference>
<feature type="binding site" evidence="5">
    <location>
        <position position="105"/>
    </location>
    <ligand>
        <name>ATP</name>
        <dbReference type="ChEBI" id="CHEBI:30616"/>
    </ligand>
</feature>
<dbReference type="Gene3D" id="3.40.50.11260">
    <property type="match status" value="1"/>
</dbReference>
<evidence type="ECO:0000256" key="2">
    <source>
        <dbReference type="ARBA" id="ARBA00022741"/>
    </source>
</evidence>
<dbReference type="InterPro" id="IPR001404">
    <property type="entry name" value="Hsp90_fam"/>
</dbReference>
<keyword evidence="7" id="KW-0732">Signal</keyword>
<feature type="binding site" evidence="5">
    <location>
        <position position="118"/>
    </location>
    <ligand>
        <name>ATP</name>
        <dbReference type="ChEBI" id="CHEBI:30616"/>
    </ligand>
</feature>
<evidence type="ECO:0000313" key="9">
    <source>
        <dbReference type="EMBL" id="GIQ86605.1"/>
    </source>
</evidence>
<protein>
    <submittedName>
        <fullName evidence="9">Heat shock protein Hsp90 family protein</fullName>
    </submittedName>
</protein>
<name>A0A9K3D2W0_9EUKA</name>
<feature type="binding site" evidence="5">
    <location>
        <position position="110"/>
    </location>
    <ligand>
        <name>ATP</name>
        <dbReference type="ChEBI" id="CHEBI:30616"/>
    </ligand>
</feature>
<dbReference type="Gene3D" id="1.20.120.790">
    <property type="entry name" value="Heat shock protein 90, C-terminal domain"/>
    <property type="match status" value="1"/>
</dbReference>
<dbReference type="Pfam" id="PF13589">
    <property type="entry name" value="HATPase_c_3"/>
    <property type="match status" value="1"/>
</dbReference>
<evidence type="ECO:0000256" key="5">
    <source>
        <dbReference type="PIRSR" id="PIRSR002583-1"/>
    </source>
</evidence>
<feature type="binding site" evidence="5">
    <location>
        <position position="383"/>
    </location>
    <ligand>
        <name>ATP</name>
        <dbReference type="ChEBI" id="CHEBI:30616"/>
    </ligand>
</feature>
<feature type="binding site" evidence="5">
    <location>
        <position position="64"/>
    </location>
    <ligand>
        <name>ATP</name>
        <dbReference type="ChEBI" id="CHEBI:30616"/>
    </ligand>
</feature>
<dbReference type="GO" id="GO:0051082">
    <property type="term" value="F:unfolded protein binding"/>
    <property type="evidence" value="ECO:0007669"/>
    <property type="project" value="InterPro"/>
</dbReference>
<feature type="binding site" evidence="5">
    <location>
        <position position="60"/>
    </location>
    <ligand>
        <name>ATP</name>
        <dbReference type="ChEBI" id="CHEBI:30616"/>
    </ligand>
</feature>
<dbReference type="PROSITE" id="PS51257">
    <property type="entry name" value="PROKAR_LIPOPROTEIN"/>
    <property type="match status" value="1"/>
</dbReference>
<keyword evidence="4" id="KW-0143">Chaperone</keyword>
<keyword evidence="10" id="KW-1185">Reference proteome</keyword>
<reference evidence="9" key="1">
    <citation type="submission" date="2016-10" db="EMBL/GenBank/DDBJ databases">
        <authorList>
            <person name="Tanifuji G."/>
            <person name="Kume K."/>
            <person name="Nakayama T."/>
            <person name="Takabayashi S."/>
            <person name="Hashimoto T."/>
        </authorList>
    </citation>
    <scope>NUCLEOTIDE SEQUENCE</scope>
    <source>
        <strain evidence="9">NY0173</strain>
    </source>
</reference>
<dbReference type="SUPFAM" id="SSF110942">
    <property type="entry name" value="HSP90 C-terminal domain"/>
    <property type="match status" value="1"/>
</dbReference>
<dbReference type="PRINTS" id="PR00775">
    <property type="entry name" value="HEATSHOCK90"/>
</dbReference>
<dbReference type="OrthoDB" id="28737at2759"/>
<dbReference type="InterPro" id="IPR036890">
    <property type="entry name" value="HATPase_C_sf"/>
</dbReference>
<dbReference type="Gene3D" id="3.30.565.10">
    <property type="entry name" value="Histidine kinase-like ATPase, C-terminal domain"/>
    <property type="match status" value="1"/>
</dbReference>
<gene>
    <name evidence="8" type="ORF">KIPB_006417</name>
    <name evidence="9" type="ORF">KIPB_008488</name>
</gene>
<dbReference type="GO" id="GO:0005524">
    <property type="term" value="F:ATP binding"/>
    <property type="evidence" value="ECO:0007669"/>
    <property type="project" value="UniProtKB-KW"/>
</dbReference>
<evidence type="ECO:0000256" key="4">
    <source>
        <dbReference type="ARBA" id="ARBA00023186"/>
    </source>
</evidence>
<sequence length="798" mass="89085">MGGKLLLTIALVVALLGCTLAQEAEAVPAVETHEFEAQTERLLEIIVHSLYSNKDIFVRELVSNAVDALEKARFFALTASDAVESSDFGVRVYADAEASTLTIEDNGIGMSKQELLTNLGTIAESGTLKFKEAMEGNEVSDQLIGQFGVGFFSGYLVADTVTVETRPMTETGLGEAWRWSSDAKGQYSMEPCPEVTRQGTRVILSLNDEKYLEEATLRDLLTHYCEFLQFPVYLQTLTETEVEVQTETEEGEDEVEPVYETEVVAEWDHINEGTALWLRDPTEVTDEEYIEFYRQNFARSGEPDPLSWVHFKANGDVDYTALLYIPAEAESDYYTEMNRAAGHITLYVRRVFVSDDVTELVPDYLSFLPGVVDSDSLPINLSREMLQESRAMGTIRRRLVKKVLAKLADMADDAVETEWDEAWGERDEEEEERDLSFFTFYAAFAKALKLGAITDERNRSKILPLLRFHTSETESHLTKGPKAAEAMRSLADLVAARDTEWQEAVYFATGASVAEIRGSPVVEAALSRGIEVAYLDDPLDDFLFQHVEDYEDVPVLSLMKQDTTLPMPPGYEDGNGQEAESSLVEQYMAQVLGSKVVRVETSSRLSGSPSMLVSSSHSPTATQERLLAAQAMQDPRMEYFYKSQRVLEVNMSHPILHGLAAALHSVNMDTEAEEDEPAVVMGTPGTERAVHVLYEMAALQSGYVLDEYGAMATRVYGLLEETLAEETKGLEVPVPVAEEEWPEMDSEEEEEYYPEAEAEAEAEADEYDAIPDMDLEIVDVIPEAEEEEEEDMVFVADL</sequence>
<feature type="binding site" evidence="5">
    <location>
        <position position="200"/>
    </location>
    <ligand>
        <name>ATP</name>
        <dbReference type="ChEBI" id="CHEBI:30616"/>
    </ligand>
</feature>
<dbReference type="EMBL" id="BDIP01001645">
    <property type="protein sequence ID" value="GIQ84844.1"/>
    <property type="molecule type" value="Genomic_DNA"/>
</dbReference>
<reference evidence="9 10" key="2">
    <citation type="journal article" date="2018" name="PLoS ONE">
        <title>The draft genome of Kipferlia bialata reveals reductive genome evolution in fornicate parasites.</title>
        <authorList>
            <person name="Tanifuji G."/>
            <person name="Takabayashi S."/>
            <person name="Kume K."/>
            <person name="Takagi M."/>
            <person name="Nakayama T."/>
            <person name="Kamikawa R."/>
            <person name="Inagaki Y."/>
            <person name="Hashimoto T."/>
        </authorList>
    </citation>
    <scope>NUCLEOTIDE SEQUENCE [LARGE SCALE GENOMIC DNA]</scope>
    <source>
        <strain evidence="9">NY0173</strain>
    </source>
</reference>
<dbReference type="CDD" id="cd16927">
    <property type="entry name" value="HATPase_Hsp90-like"/>
    <property type="match status" value="1"/>
</dbReference>
<proteinExistence type="inferred from homology"/>
<dbReference type="SUPFAM" id="SSF55874">
    <property type="entry name" value="ATPase domain of HSP90 chaperone/DNA topoisomerase II/histidine kinase"/>
    <property type="match status" value="1"/>
</dbReference>
<dbReference type="InterPro" id="IPR020568">
    <property type="entry name" value="Ribosomal_Su5_D2-typ_SF"/>
</dbReference>
<accession>A0A9K3D2W0</accession>
<dbReference type="InterPro" id="IPR037196">
    <property type="entry name" value="HSP90_C"/>
</dbReference>
<evidence type="ECO:0000256" key="3">
    <source>
        <dbReference type="ARBA" id="ARBA00022840"/>
    </source>
</evidence>
<keyword evidence="2 5" id="KW-0547">Nucleotide-binding</keyword>
<dbReference type="AlphaFoldDB" id="A0A9K3D2W0"/>
<comment type="similarity">
    <text evidence="1">Belongs to the heat shock protein 90 family.</text>
</comment>
<evidence type="ECO:0000313" key="8">
    <source>
        <dbReference type="EMBL" id="GIQ84844.1"/>
    </source>
</evidence>
<evidence type="ECO:0000313" key="10">
    <source>
        <dbReference type="Proteomes" id="UP000265618"/>
    </source>
</evidence>
<dbReference type="PIRSF" id="PIRSF002583">
    <property type="entry name" value="Hsp90"/>
    <property type="match status" value="1"/>
</dbReference>
<dbReference type="Gene3D" id="3.30.230.80">
    <property type="match status" value="1"/>
</dbReference>
<comment type="caution">
    <text evidence="9">The sequence shown here is derived from an EMBL/GenBank/DDBJ whole genome shotgun (WGS) entry which is preliminary data.</text>
</comment>
<feature type="signal peptide" evidence="7">
    <location>
        <begin position="1"/>
        <end position="21"/>
    </location>
</feature>
<evidence type="ECO:0000256" key="6">
    <source>
        <dbReference type="SAM" id="MobiDB-lite"/>
    </source>
</evidence>